<evidence type="ECO:0000313" key="3">
    <source>
        <dbReference type="Proteomes" id="UP001066276"/>
    </source>
</evidence>
<feature type="region of interest" description="Disordered" evidence="1">
    <location>
        <begin position="1"/>
        <end position="29"/>
    </location>
</feature>
<keyword evidence="3" id="KW-1185">Reference proteome</keyword>
<comment type="caution">
    <text evidence="2">The sequence shown here is derived from an EMBL/GenBank/DDBJ whole genome shotgun (WGS) entry which is preliminary data.</text>
</comment>
<protein>
    <submittedName>
        <fullName evidence="2">Uncharacterized protein</fullName>
    </submittedName>
</protein>
<accession>A0AAV7RRL2</accession>
<dbReference type="AlphaFoldDB" id="A0AAV7RRL2"/>
<evidence type="ECO:0000313" key="2">
    <source>
        <dbReference type="EMBL" id="KAJ1154150.1"/>
    </source>
</evidence>
<organism evidence="2 3">
    <name type="scientific">Pleurodeles waltl</name>
    <name type="common">Iberian ribbed newt</name>
    <dbReference type="NCBI Taxonomy" id="8319"/>
    <lineage>
        <taxon>Eukaryota</taxon>
        <taxon>Metazoa</taxon>
        <taxon>Chordata</taxon>
        <taxon>Craniata</taxon>
        <taxon>Vertebrata</taxon>
        <taxon>Euteleostomi</taxon>
        <taxon>Amphibia</taxon>
        <taxon>Batrachia</taxon>
        <taxon>Caudata</taxon>
        <taxon>Salamandroidea</taxon>
        <taxon>Salamandridae</taxon>
        <taxon>Pleurodelinae</taxon>
        <taxon>Pleurodeles</taxon>
    </lineage>
</organism>
<evidence type="ECO:0000256" key="1">
    <source>
        <dbReference type="SAM" id="MobiDB-lite"/>
    </source>
</evidence>
<proteinExistence type="predicted"/>
<dbReference type="Proteomes" id="UP001066276">
    <property type="component" value="Chromosome 5"/>
</dbReference>
<sequence>MGVRTPESESSETTTRESGGNWGRAALEVRRVKTLTPRVALRGATRSTPGRGSISQGVTRSSQRVAAI</sequence>
<dbReference type="EMBL" id="JANPWB010000009">
    <property type="protein sequence ID" value="KAJ1154150.1"/>
    <property type="molecule type" value="Genomic_DNA"/>
</dbReference>
<name>A0AAV7RRL2_PLEWA</name>
<feature type="region of interest" description="Disordered" evidence="1">
    <location>
        <begin position="41"/>
        <end position="68"/>
    </location>
</feature>
<gene>
    <name evidence="2" type="ORF">NDU88_006904</name>
</gene>
<reference evidence="2" key="1">
    <citation type="journal article" date="2022" name="bioRxiv">
        <title>Sequencing and chromosome-scale assembly of the giantPleurodeles waltlgenome.</title>
        <authorList>
            <person name="Brown T."/>
            <person name="Elewa A."/>
            <person name="Iarovenko S."/>
            <person name="Subramanian E."/>
            <person name="Araus A.J."/>
            <person name="Petzold A."/>
            <person name="Susuki M."/>
            <person name="Suzuki K.-i.T."/>
            <person name="Hayashi T."/>
            <person name="Toyoda A."/>
            <person name="Oliveira C."/>
            <person name="Osipova E."/>
            <person name="Leigh N.D."/>
            <person name="Simon A."/>
            <person name="Yun M.H."/>
        </authorList>
    </citation>
    <scope>NUCLEOTIDE SEQUENCE</scope>
    <source>
        <strain evidence="2">20211129_DDA</strain>
        <tissue evidence="2">Liver</tissue>
    </source>
</reference>
<feature type="compositionally biased region" description="Polar residues" evidence="1">
    <location>
        <begin position="45"/>
        <end position="68"/>
    </location>
</feature>